<evidence type="ECO:0000256" key="1">
    <source>
        <dbReference type="SAM" id="MobiDB-lite"/>
    </source>
</evidence>
<name>A0A4R8RT88_COLTR</name>
<proteinExistence type="predicted"/>
<keyword evidence="3" id="KW-1185">Reference proteome</keyword>
<accession>A0A4R8RT88</accession>
<dbReference type="Proteomes" id="UP000295703">
    <property type="component" value="Unassembled WGS sequence"/>
</dbReference>
<reference evidence="2 3" key="1">
    <citation type="submission" date="2018-12" db="EMBL/GenBank/DDBJ databases">
        <title>Genome sequence and assembly of Colletotrichum trifolii.</title>
        <authorList>
            <person name="Gan P."/>
            <person name="Shirasu K."/>
        </authorList>
    </citation>
    <scope>NUCLEOTIDE SEQUENCE [LARGE SCALE GENOMIC DNA]</scope>
    <source>
        <strain evidence="2 3">543-2</strain>
    </source>
</reference>
<dbReference type="AlphaFoldDB" id="A0A4R8RT88"/>
<evidence type="ECO:0000313" key="2">
    <source>
        <dbReference type="EMBL" id="TDZ73234.1"/>
    </source>
</evidence>
<protein>
    <submittedName>
        <fullName evidence="2">Uncharacterized protein</fullName>
    </submittedName>
</protein>
<sequence length="82" mass="9307">MEQSTFFGHWPGHHDDGRLHTAWFPFPRRPPLRSRPSNRRPLELAGTRPRGPKTLRPSTALICASPDSLPMFALPALLVLDR</sequence>
<evidence type="ECO:0000313" key="3">
    <source>
        <dbReference type="Proteomes" id="UP000295703"/>
    </source>
</evidence>
<feature type="region of interest" description="Disordered" evidence="1">
    <location>
        <begin position="30"/>
        <end position="57"/>
    </location>
</feature>
<dbReference type="EMBL" id="RYZW01000007">
    <property type="protein sequence ID" value="TDZ73234.1"/>
    <property type="molecule type" value="Genomic_DNA"/>
</dbReference>
<comment type="caution">
    <text evidence="2">The sequence shown here is derived from an EMBL/GenBank/DDBJ whole genome shotgun (WGS) entry which is preliminary data.</text>
</comment>
<organism evidence="2 3">
    <name type="scientific">Colletotrichum trifolii</name>
    <dbReference type="NCBI Taxonomy" id="5466"/>
    <lineage>
        <taxon>Eukaryota</taxon>
        <taxon>Fungi</taxon>
        <taxon>Dikarya</taxon>
        <taxon>Ascomycota</taxon>
        <taxon>Pezizomycotina</taxon>
        <taxon>Sordariomycetes</taxon>
        <taxon>Hypocreomycetidae</taxon>
        <taxon>Glomerellales</taxon>
        <taxon>Glomerellaceae</taxon>
        <taxon>Colletotrichum</taxon>
        <taxon>Colletotrichum orbiculare species complex</taxon>
    </lineage>
</organism>
<gene>
    <name evidence="2" type="ORF">CTRI78_v001323</name>
</gene>